<evidence type="ECO:0000313" key="3">
    <source>
        <dbReference type="EMBL" id="KAB2624198.1"/>
    </source>
</evidence>
<dbReference type="Proteomes" id="UP000327157">
    <property type="component" value="Chromosome 16"/>
</dbReference>
<sequence length="265" mass="30163">MANHRRHGTDLPKNSPPTSTANGCVKKTSEAKKEQSESSDEEEFDASKFFLGTVQADFAFFDPKPDDFHGVKPFLQTYLDDRKRHSPPVGTVVKIEADEDNGVFTLATALNLERYKKDVKDDLGSHLGKEEKSVGHLVSQRLTNLPLQLLPPLYDAVFDEVSWDTEDDPTAELRNFSRLYLFILFLMQNYGNNIIKPEDDIFHKLSSWSFEFPLHTEQPTLEASSSIGNLFLRNYQQMGLVMDVKAGQIPTFRQQLKSVVDESRF</sequence>
<keyword evidence="4" id="KW-1185">Reference proteome</keyword>
<reference evidence="3 4" key="1">
    <citation type="submission" date="2019-09" db="EMBL/GenBank/DDBJ databases">
        <authorList>
            <person name="Ou C."/>
        </authorList>
    </citation>
    <scope>NUCLEOTIDE SEQUENCE [LARGE SCALE GENOMIC DNA]</scope>
    <source>
        <strain evidence="3">S2</strain>
        <tissue evidence="3">Leaf</tissue>
    </source>
</reference>
<dbReference type="EMBL" id="SMOL01000160">
    <property type="protein sequence ID" value="KAB2624198.1"/>
    <property type="molecule type" value="Genomic_DNA"/>
</dbReference>
<comment type="similarity">
    <text evidence="1">Belongs to the BCP1 family.</text>
</comment>
<evidence type="ECO:0000256" key="1">
    <source>
        <dbReference type="ARBA" id="ARBA00006781"/>
    </source>
</evidence>
<reference evidence="4" key="2">
    <citation type="submission" date="2019-10" db="EMBL/GenBank/DDBJ databases">
        <title>A de novo genome assembly of a pear dwarfing rootstock.</title>
        <authorList>
            <person name="Wang F."/>
            <person name="Wang J."/>
            <person name="Li S."/>
            <person name="Zhang Y."/>
            <person name="Fang M."/>
            <person name="Ma L."/>
            <person name="Zhao Y."/>
            <person name="Jiang S."/>
        </authorList>
    </citation>
    <scope>NUCLEOTIDE SEQUENCE [LARGE SCALE GENOMIC DNA]</scope>
</reference>
<gene>
    <name evidence="3" type="ORF">D8674_015858</name>
</gene>
<organism evidence="3 4">
    <name type="scientific">Pyrus ussuriensis x Pyrus communis</name>
    <dbReference type="NCBI Taxonomy" id="2448454"/>
    <lineage>
        <taxon>Eukaryota</taxon>
        <taxon>Viridiplantae</taxon>
        <taxon>Streptophyta</taxon>
        <taxon>Embryophyta</taxon>
        <taxon>Tracheophyta</taxon>
        <taxon>Spermatophyta</taxon>
        <taxon>Magnoliopsida</taxon>
        <taxon>eudicotyledons</taxon>
        <taxon>Gunneridae</taxon>
        <taxon>Pentapetalae</taxon>
        <taxon>rosids</taxon>
        <taxon>fabids</taxon>
        <taxon>Rosales</taxon>
        <taxon>Rosaceae</taxon>
        <taxon>Amygdaloideae</taxon>
        <taxon>Maleae</taxon>
        <taxon>Pyrus</taxon>
    </lineage>
</organism>
<dbReference type="OrthoDB" id="27543at2759"/>
<proteinExistence type="inferred from homology"/>
<dbReference type="PANTHER" id="PTHR13261">
    <property type="entry name" value="BRCA2 AND CDKN1A INTERACTING PROTEIN"/>
    <property type="match status" value="1"/>
</dbReference>
<accession>A0A5N5H9A7</accession>
<dbReference type="AlphaFoldDB" id="A0A5N5H9A7"/>
<feature type="region of interest" description="Disordered" evidence="2">
    <location>
        <begin position="1"/>
        <end position="44"/>
    </location>
</feature>
<dbReference type="GO" id="GO:0005634">
    <property type="term" value="C:nucleus"/>
    <property type="evidence" value="ECO:0007669"/>
    <property type="project" value="TreeGrafter"/>
</dbReference>
<evidence type="ECO:0000256" key="2">
    <source>
        <dbReference type="SAM" id="MobiDB-lite"/>
    </source>
</evidence>
<dbReference type="PANTHER" id="PTHR13261:SF0">
    <property type="entry name" value="BRCA2 AND CDKN1A-INTERACTING PROTEIN"/>
    <property type="match status" value="1"/>
</dbReference>
<dbReference type="InterPro" id="IPR025602">
    <property type="entry name" value="BCP1_family"/>
</dbReference>
<name>A0A5N5H9A7_9ROSA</name>
<dbReference type="Pfam" id="PF13862">
    <property type="entry name" value="BCCIP"/>
    <property type="match status" value="1"/>
</dbReference>
<reference evidence="3 4" key="3">
    <citation type="submission" date="2019-11" db="EMBL/GenBank/DDBJ databases">
        <title>A de novo genome assembly of a pear dwarfing rootstock.</title>
        <authorList>
            <person name="Wang F."/>
            <person name="Wang J."/>
            <person name="Li S."/>
            <person name="Zhang Y."/>
            <person name="Fang M."/>
            <person name="Ma L."/>
            <person name="Zhao Y."/>
            <person name="Jiang S."/>
        </authorList>
    </citation>
    <scope>NUCLEOTIDE SEQUENCE [LARGE SCALE GENOMIC DNA]</scope>
    <source>
        <strain evidence="3">S2</strain>
        <tissue evidence="3">Leaf</tissue>
    </source>
</reference>
<protein>
    <submittedName>
        <fullName evidence="3">BCCIP-like protein</fullName>
    </submittedName>
</protein>
<comment type="caution">
    <text evidence="3">The sequence shown here is derived from an EMBL/GenBank/DDBJ whole genome shotgun (WGS) entry which is preliminary data.</text>
</comment>
<feature type="compositionally biased region" description="Basic and acidic residues" evidence="2">
    <location>
        <begin position="27"/>
        <end position="36"/>
    </location>
</feature>
<evidence type="ECO:0000313" key="4">
    <source>
        <dbReference type="Proteomes" id="UP000327157"/>
    </source>
</evidence>